<feature type="domain" description="EamA" evidence="2">
    <location>
        <begin position="4"/>
        <end position="144"/>
    </location>
</feature>
<dbReference type="EMBL" id="BAABGA010000006">
    <property type="protein sequence ID" value="GAA4444954.1"/>
    <property type="molecule type" value="Genomic_DNA"/>
</dbReference>
<keyword evidence="4" id="KW-1185">Reference proteome</keyword>
<evidence type="ECO:0000313" key="4">
    <source>
        <dbReference type="Proteomes" id="UP001500840"/>
    </source>
</evidence>
<dbReference type="PANTHER" id="PTHR22911:SF137">
    <property type="entry name" value="SOLUTE CARRIER FAMILY 35 MEMBER G2-RELATED"/>
    <property type="match status" value="1"/>
</dbReference>
<evidence type="ECO:0000259" key="2">
    <source>
        <dbReference type="Pfam" id="PF00892"/>
    </source>
</evidence>
<feature type="transmembrane region" description="Helical" evidence="1">
    <location>
        <begin position="196"/>
        <end position="214"/>
    </location>
</feature>
<dbReference type="InterPro" id="IPR037185">
    <property type="entry name" value="EmrE-like"/>
</dbReference>
<accession>A0ABP8M8M4</accession>
<evidence type="ECO:0000256" key="1">
    <source>
        <dbReference type="SAM" id="Phobius"/>
    </source>
</evidence>
<keyword evidence="1" id="KW-0812">Transmembrane</keyword>
<keyword evidence="1" id="KW-0472">Membrane</keyword>
<keyword evidence="1" id="KW-1133">Transmembrane helix</keyword>
<dbReference type="Proteomes" id="UP001500840">
    <property type="component" value="Unassembled WGS sequence"/>
</dbReference>
<feature type="transmembrane region" description="Helical" evidence="1">
    <location>
        <begin position="6"/>
        <end position="22"/>
    </location>
</feature>
<protein>
    <submittedName>
        <fullName evidence="3">DMT family transporter</fullName>
    </submittedName>
</protein>
<feature type="transmembrane region" description="Helical" evidence="1">
    <location>
        <begin position="34"/>
        <end position="56"/>
    </location>
</feature>
<dbReference type="SUPFAM" id="SSF103481">
    <property type="entry name" value="Multidrug resistance efflux transporter EmrE"/>
    <property type="match status" value="2"/>
</dbReference>
<feature type="transmembrane region" description="Helical" evidence="1">
    <location>
        <begin position="130"/>
        <end position="151"/>
    </location>
</feature>
<dbReference type="InterPro" id="IPR000620">
    <property type="entry name" value="EamA_dom"/>
</dbReference>
<sequence>MAMTWIGLSAISAVLLGFYDVTKKIAVRKNAVPIVLLISVSVGAAIWMPFICWSSFSPTSVPHPILKVDSLSFAEHGLLLAKSMLVGASWTFAFFALKRLPLSIAAPIRSTSPFWTIAMASLFLQERPSGVQWIGIIIVLLAFWAFSAVSLREGVSFKSDRGVAMMVVATILGALSSIYDKYLLQTVLIAPSTVQAWFSVYLVPVMVPMAVIWWRSGRKNRDQELSVHALFEWRWAILGISPLLLAADIVYFTALADPDALVSVISVVRRCSVVIAFLFGIRALGEANFWPKAACVVTILCGVALLVLGG</sequence>
<gene>
    <name evidence="3" type="ORF">GCM10023156_03950</name>
</gene>
<organism evidence="3 4">
    <name type="scientific">Novipirellula rosea</name>
    <dbReference type="NCBI Taxonomy" id="1031540"/>
    <lineage>
        <taxon>Bacteria</taxon>
        <taxon>Pseudomonadati</taxon>
        <taxon>Planctomycetota</taxon>
        <taxon>Planctomycetia</taxon>
        <taxon>Pirellulales</taxon>
        <taxon>Pirellulaceae</taxon>
        <taxon>Novipirellula</taxon>
    </lineage>
</organism>
<feature type="transmembrane region" description="Helical" evidence="1">
    <location>
        <begin position="76"/>
        <end position="97"/>
    </location>
</feature>
<dbReference type="Pfam" id="PF00892">
    <property type="entry name" value="EamA"/>
    <property type="match status" value="1"/>
</dbReference>
<feature type="transmembrane region" description="Helical" evidence="1">
    <location>
        <begin position="104"/>
        <end position="124"/>
    </location>
</feature>
<evidence type="ECO:0000313" key="3">
    <source>
        <dbReference type="EMBL" id="GAA4444954.1"/>
    </source>
</evidence>
<dbReference type="Gene3D" id="1.10.3730.20">
    <property type="match status" value="1"/>
</dbReference>
<name>A0ABP8M8M4_9BACT</name>
<feature type="transmembrane region" description="Helical" evidence="1">
    <location>
        <begin position="235"/>
        <end position="254"/>
    </location>
</feature>
<proteinExistence type="predicted"/>
<dbReference type="PANTHER" id="PTHR22911">
    <property type="entry name" value="ACYL-MALONYL CONDENSING ENZYME-RELATED"/>
    <property type="match status" value="1"/>
</dbReference>
<feature type="transmembrane region" description="Helical" evidence="1">
    <location>
        <begin position="163"/>
        <end position="184"/>
    </location>
</feature>
<feature type="transmembrane region" description="Helical" evidence="1">
    <location>
        <begin position="293"/>
        <end position="309"/>
    </location>
</feature>
<comment type="caution">
    <text evidence="3">The sequence shown here is derived from an EMBL/GenBank/DDBJ whole genome shotgun (WGS) entry which is preliminary data.</text>
</comment>
<reference evidence="4" key="1">
    <citation type="journal article" date="2019" name="Int. J. Syst. Evol. Microbiol.">
        <title>The Global Catalogue of Microorganisms (GCM) 10K type strain sequencing project: providing services to taxonomists for standard genome sequencing and annotation.</title>
        <authorList>
            <consortium name="The Broad Institute Genomics Platform"/>
            <consortium name="The Broad Institute Genome Sequencing Center for Infectious Disease"/>
            <person name="Wu L."/>
            <person name="Ma J."/>
        </authorList>
    </citation>
    <scope>NUCLEOTIDE SEQUENCE [LARGE SCALE GENOMIC DNA]</scope>
    <source>
        <strain evidence="4">JCM 17759</strain>
    </source>
</reference>